<dbReference type="Proteomes" id="UP001342826">
    <property type="component" value="Unassembled WGS sequence"/>
</dbReference>
<proteinExistence type="predicted"/>
<evidence type="ECO:0000313" key="1">
    <source>
        <dbReference type="EMBL" id="MED4399800.1"/>
    </source>
</evidence>
<accession>A0ABU6NRL3</accession>
<dbReference type="EMBL" id="JARTFS010000001">
    <property type="protein sequence ID" value="MED4399800.1"/>
    <property type="molecule type" value="Genomic_DNA"/>
</dbReference>
<sequence length="134" mass="15290">MGDTAALCRGCSRATTEIYPGYLCEDCCKKLSQPNMNFENSPLTPQNEFEQAIIDVCKDIAETLIKKNRDYGDSYRKMKEEFGDMALIIRQEDKLNRLKSLLKKENLVNESTTDTKKDGAGYYLLDLACERVSR</sequence>
<evidence type="ECO:0000313" key="2">
    <source>
        <dbReference type="Proteomes" id="UP001342826"/>
    </source>
</evidence>
<protein>
    <submittedName>
        <fullName evidence="1">Uncharacterized protein</fullName>
    </submittedName>
</protein>
<dbReference type="RefSeq" id="WP_328014521.1">
    <property type="nucleotide sequence ID" value="NZ_JARTFS010000001.1"/>
</dbReference>
<name>A0ABU6NRL3_9BACI</name>
<gene>
    <name evidence="1" type="ORF">P9271_00305</name>
</gene>
<keyword evidence="2" id="KW-1185">Reference proteome</keyword>
<reference evidence="1 2" key="1">
    <citation type="submission" date="2023-03" db="EMBL/GenBank/DDBJ databases">
        <title>Bacillus Genome Sequencing.</title>
        <authorList>
            <person name="Dunlap C."/>
        </authorList>
    </citation>
    <scope>NUCLEOTIDE SEQUENCE [LARGE SCALE GENOMIC DNA]</scope>
    <source>
        <strain evidence="1 2">NRS-1717</strain>
    </source>
</reference>
<comment type="caution">
    <text evidence="1">The sequence shown here is derived from an EMBL/GenBank/DDBJ whole genome shotgun (WGS) entry which is preliminary data.</text>
</comment>
<organism evidence="1 2">
    <name type="scientific">Metabacillus fastidiosus</name>
    <dbReference type="NCBI Taxonomy" id="1458"/>
    <lineage>
        <taxon>Bacteria</taxon>
        <taxon>Bacillati</taxon>
        <taxon>Bacillota</taxon>
        <taxon>Bacilli</taxon>
        <taxon>Bacillales</taxon>
        <taxon>Bacillaceae</taxon>
        <taxon>Metabacillus</taxon>
    </lineage>
</organism>